<evidence type="ECO:0000313" key="2">
    <source>
        <dbReference type="EMBL" id="KAF6463851.1"/>
    </source>
</evidence>
<proteinExistence type="predicted"/>
<sequence>MSSGLNQGPSDTPESGPRPWMANPSIRRTFFPDPQTSTKEISELRNILKQLQPGTLGRSACMVLSAARGVPPASVTSPKNNPAEPGPCHPDSTEPRLEEQNSENDVGRTKRRKVQARRPLSNSNSQPSRRGIAKAKQREHQQPQARSSGVQDSGECPICAGKLLGHRLVMGLLGIPRGWNRRSGNAARKHLNLHPEALSAL</sequence>
<keyword evidence="3" id="KW-1185">Reference proteome</keyword>
<feature type="region of interest" description="Disordered" evidence="1">
    <location>
        <begin position="1"/>
        <end position="38"/>
    </location>
</feature>
<name>A0A7J8GVK0_ROUAE</name>
<gene>
    <name evidence="2" type="ORF">HJG63_000770</name>
</gene>
<dbReference type="Proteomes" id="UP000593571">
    <property type="component" value="Unassembled WGS sequence"/>
</dbReference>
<comment type="caution">
    <text evidence="2">The sequence shown here is derived from an EMBL/GenBank/DDBJ whole genome shotgun (WGS) entry which is preliminary data.</text>
</comment>
<evidence type="ECO:0000256" key="1">
    <source>
        <dbReference type="SAM" id="MobiDB-lite"/>
    </source>
</evidence>
<protein>
    <submittedName>
        <fullName evidence="2">Uncharacterized protein</fullName>
    </submittedName>
</protein>
<feature type="compositionally biased region" description="Polar residues" evidence="1">
    <location>
        <begin position="1"/>
        <end position="13"/>
    </location>
</feature>
<reference evidence="2 3" key="1">
    <citation type="journal article" date="2020" name="Nature">
        <title>Six reference-quality genomes reveal evolution of bat adaptations.</title>
        <authorList>
            <person name="Jebb D."/>
            <person name="Huang Z."/>
            <person name="Pippel M."/>
            <person name="Hughes G.M."/>
            <person name="Lavrichenko K."/>
            <person name="Devanna P."/>
            <person name="Winkler S."/>
            <person name="Jermiin L.S."/>
            <person name="Skirmuntt E.C."/>
            <person name="Katzourakis A."/>
            <person name="Burkitt-Gray L."/>
            <person name="Ray D.A."/>
            <person name="Sullivan K.A.M."/>
            <person name="Roscito J.G."/>
            <person name="Kirilenko B.M."/>
            <person name="Davalos L.M."/>
            <person name="Corthals A.P."/>
            <person name="Power M.L."/>
            <person name="Jones G."/>
            <person name="Ransome R.D."/>
            <person name="Dechmann D.K.N."/>
            <person name="Locatelli A.G."/>
            <person name="Puechmaille S.J."/>
            <person name="Fedrigo O."/>
            <person name="Jarvis E.D."/>
            <person name="Hiller M."/>
            <person name="Vernes S.C."/>
            <person name="Myers E.W."/>
            <person name="Teeling E.C."/>
        </authorList>
    </citation>
    <scope>NUCLEOTIDE SEQUENCE [LARGE SCALE GENOMIC DNA]</scope>
    <source>
        <strain evidence="2">MRouAeg1</strain>
        <tissue evidence="2">Muscle</tissue>
    </source>
</reference>
<organism evidence="2 3">
    <name type="scientific">Rousettus aegyptiacus</name>
    <name type="common">Egyptian fruit bat</name>
    <name type="synonym">Pteropus aegyptiacus</name>
    <dbReference type="NCBI Taxonomy" id="9407"/>
    <lineage>
        <taxon>Eukaryota</taxon>
        <taxon>Metazoa</taxon>
        <taxon>Chordata</taxon>
        <taxon>Craniata</taxon>
        <taxon>Vertebrata</taxon>
        <taxon>Euteleostomi</taxon>
        <taxon>Mammalia</taxon>
        <taxon>Eutheria</taxon>
        <taxon>Laurasiatheria</taxon>
        <taxon>Chiroptera</taxon>
        <taxon>Yinpterochiroptera</taxon>
        <taxon>Pteropodoidea</taxon>
        <taxon>Pteropodidae</taxon>
        <taxon>Rousettinae</taxon>
        <taxon>Rousettus</taxon>
    </lineage>
</organism>
<dbReference type="EMBL" id="JACASE010000005">
    <property type="protein sequence ID" value="KAF6463851.1"/>
    <property type="molecule type" value="Genomic_DNA"/>
</dbReference>
<dbReference type="AlphaFoldDB" id="A0A7J8GVK0"/>
<accession>A0A7J8GVK0</accession>
<feature type="compositionally biased region" description="Polar residues" evidence="1">
    <location>
        <begin position="142"/>
        <end position="151"/>
    </location>
</feature>
<feature type="region of interest" description="Disordered" evidence="1">
    <location>
        <begin position="69"/>
        <end position="155"/>
    </location>
</feature>
<evidence type="ECO:0000313" key="3">
    <source>
        <dbReference type="Proteomes" id="UP000593571"/>
    </source>
</evidence>